<feature type="compositionally biased region" description="Basic and acidic residues" evidence="14">
    <location>
        <begin position="716"/>
        <end position="736"/>
    </location>
</feature>
<dbReference type="Gene3D" id="3.90.550.10">
    <property type="entry name" value="Spore Coat Polysaccharide Biosynthesis Protein SpsA, Chain A"/>
    <property type="match status" value="1"/>
</dbReference>
<dbReference type="Pfam" id="PF01501">
    <property type="entry name" value="Glyco_transf_8"/>
    <property type="match status" value="1"/>
</dbReference>
<dbReference type="InterPro" id="IPR029044">
    <property type="entry name" value="Nucleotide-diphossugar_trans"/>
</dbReference>
<dbReference type="InterPro" id="IPR002495">
    <property type="entry name" value="Glyco_trans_8"/>
</dbReference>
<dbReference type="OrthoDB" id="2014201at2759"/>
<evidence type="ECO:0000256" key="8">
    <source>
        <dbReference type="ARBA" id="ARBA00023211"/>
    </source>
</evidence>
<protein>
    <recommendedName>
        <fullName evidence="10">glycogenin glucosyltransferase</fullName>
        <ecNumber evidence="10">2.4.1.186</ecNumber>
    </recommendedName>
</protein>
<proteinExistence type="inferred from homology"/>
<dbReference type="GeneID" id="27328170"/>
<dbReference type="GO" id="GO:0046872">
    <property type="term" value="F:metal ion binding"/>
    <property type="evidence" value="ECO:0007669"/>
    <property type="project" value="UniProtKB-KW"/>
</dbReference>
<dbReference type="STRING" id="91928.A0A0D2A703"/>
<dbReference type="GO" id="GO:0008466">
    <property type="term" value="F:glycogenin glucosyltransferase activity"/>
    <property type="evidence" value="ECO:0007669"/>
    <property type="project" value="UniProtKB-EC"/>
</dbReference>
<evidence type="ECO:0000313" key="16">
    <source>
        <dbReference type="Proteomes" id="UP000053328"/>
    </source>
</evidence>
<feature type="region of interest" description="Disordered" evidence="14">
    <location>
        <begin position="681"/>
        <end position="756"/>
    </location>
</feature>
<evidence type="ECO:0000256" key="3">
    <source>
        <dbReference type="ARBA" id="ARBA00022490"/>
    </source>
</evidence>
<keyword evidence="16" id="KW-1185">Reference proteome</keyword>
<evidence type="ECO:0000256" key="7">
    <source>
        <dbReference type="ARBA" id="ARBA00023180"/>
    </source>
</evidence>
<organism evidence="15 16">
    <name type="scientific">Exophiala spinifera</name>
    <dbReference type="NCBI Taxonomy" id="91928"/>
    <lineage>
        <taxon>Eukaryota</taxon>
        <taxon>Fungi</taxon>
        <taxon>Dikarya</taxon>
        <taxon>Ascomycota</taxon>
        <taxon>Pezizomycotina</taxon>
        <taxon>Eurotiomycetes</taxon>
        <taxon>Chaetothyriomycetidae</taxon>
        <taxon>Chaetothyriales</taxon>
        <taxon>Herpotrichiellaceae</taxon>
        <taxon>Exophiala</taxon>
    </lineage>
</organism>
<evidence type="ECO:0000256" key="11">
    <source>
        <dbReference type="ARBA" id="ARBA00050886"/>
    </source>
</evidence>
<keyword evidence="4" id="KW-0808">Transferase</keyword>
<evidence type="ECO:0000256" key="4">
    <source>
        <dbReference type="ARBA" id="ARBA00022679"/>
    </source>
</evidence>
<evidence type="ECO:0000256" key="5">
    <source>
        <dbReference type="ARBA" id="ARBA00022723"/>
    </source>
</evidence>
<dbReference type="SUPFAM" id="SSF53448">
    <property type="entry name" value="Nucleotide-diphospho-sugar transferases"/>
    <property type="match status" value="1"/>
</dbReference>
<reference evidence="15 16" key="1">
    <citation type="submission" date="2015-01" db="EMBL/GenBank/DDBJ databases">
        <title>The Genome Sequence of Exophiala spinifera CBS89968.</title>
        <authorList>
            <consortium name="The Broad Institute Genomics Platform"/>
            <person name="Cuomo C."/>
            <person name="de Hoog S."/>
            <person name="Gorbushina A."/>
            <person name="Stielow B."/>
            <person name="Teixiera M."/>
            <person name="Abouelleil A."/>
            <person name="Chapman S.B."/>
            <person name="Priest M."/>
            <person name="Young S.K."/>
            <person name="Wortman J."/>
            <person name="Nusbaum C."/>
            <person name="Birren B."/>
        </authorList>
    </citation>
    <scope>NUCLEOTIDE SEQUENCE [LARGE SCALE GENOMIC DNA]</scope>
    <source>
        <strain evidence="15 16">CBS 89968</strain>
    </source>
</reference>
<sequence>MAPIGRAVFATLLMNDAYLPGAMVLGHSLRDRGVKAPLVAFVTVDKLTSDTINELRSVYDEIVPIQQITNKSPANLYLMNRPDLISTFTKVELWRQTQYTRIIYMDADMVALRAPNELLTLDADFAAVPDIGWPDCFNTGLMVLTPNMADYYALLALAQRGISFDGADQGLLNMHFRDWERLSFVYNCTPSGNYQYVPAYRHFQSSIAVVHFIGQDKPWTLGRDNRFNTGVYGELLGLWWSVYDRHYRPQVSLALSLTPTGNVLNRAQTVTHYDTQTYTATKKVQDYVRGEEPLYVPNYSSQQQQPQQAPSPQQGQIPLPPVITIQDSDSHESVKVEMPLGDAPTPAMRSDFAPVATSEQRRFSAPHVEWEPSRAPPPTHSKPEAANFPTTIYDMSSDTQLFQPPSKYPEPPKDMWYQVPEKIPEPVKPRQIFPWEARAPKPTRVFPQPRPPSPPPKPVQQATPSVNPEEVNPGATESSKETEGSPPTPAQRETVNPWEAFQHRTNAWDDMPEIERYMRSLTQSKKGKLQVLHHTPTQRSPGGTAIASPATGDSQRRPSLKLTDFPTAVERPSLPVTPAPIRRATIWGQERDEETLPTAEGVPKQEDWVRRFSSYPTPDFAVALPSTLVHDLPHVFYWRCQYCGKQNPVAKLEELQRRQSELFLSPTPSKELDDVAELPRREMPESNSKEAVIEKTELAISPTKTPKVPKPILKTPHFELGKEPDEPTVDIDRAPDEKEDISSPTTTRPLPQTAVA</sequence>
<dbReference type="GO" id="GO:0005737">
    <property type="term" value="C:cytoplasm"/>
    <property type="evidence" value="ECO:0007669"/>
    <property type="project" value="UniProtKB-SubCell"/>
</dbReference>
<feature type="compositionally biased region" description="Basic and acidic residues" evidence="14">
    <location>
        <begin position="681"/>
        <end position="697"/>
    </location>
</feature>
<keyword evidence="3" id="KW-0963">Cytoplasm</keyword>
<evidence type="ECO:0000256" key="12">
    <source>
        <dbReference type="ARBA" id="ARBA00052293"/>
    </source>
</evidence>
<gene>
    <name evidence="15" type="ORF">PV08_01087</name>
</gene>
<name>A0A0D2A703_9EURO</name>
<dbReference type="AlphaFoldDB" id="A0A0D2A703"/>
<comment type="similarity">
    <text evidence="9">Belongs to the glycosyltransferase 8 family. Glycogenin subfamily.</text>
</comment>
<dbReference type="Proteomes" id="UP000053328">
    <property type="component" value="Unassembled WGS sequence"/>
</dbReference>
<keyword evidence="7" id="KW-0325">Glycoprotein</keyword>
<dbReference type="GO" id="GO:0005978">
    <property type="term" value="P:glycogen biosynthetic process"/>
    <property type="evidence" value="ECO:0007669"/>
    <property type="project" value="UniProtKB-KW"/>
</dbReference>
<dbReference type="VEuPathDB" id="FungiDB:PV08_01087"/>
<keyword evidence="5" id="KW-0479">Metal-binding</keyword>
<comment type="catalytic activity">
    <reaction evidence="12">
        <text>L-tyrosyl-[glycogenin] + UDP-alpha-D-glucose = alpha-D-glucosyl-L-tyrosyl-[glycogenin] + UDP + H(+)</text>
        <dbReference type="Rhea" id="RHEA:23360"/>
        <dbReference type="Rhea" id="RHEA-COMP:14604"/>
        <dbReference type="Rhea" id="RHEA-COMP:14605"/>
        <dbReference type="ChEBI" id="CHEBI:15378"/>
        <dbReference type="ChEBI" id="CHEBI:46858"/>
        <dbReference type="ChEBI" id="CHEBI:58223"/>
        <dbReference type="ChEBI" id="CHEBI:58885"/>
        <dbReference type="ChEBI" id="CHEBI:140573"/>
        <dbReference type="EC" id="2.4.1.186"/>
    </reaction>
</comment>
<feature type="region of interest" description="Disordered" evidence="14">
    <location>
        <begin position="357"/>
        <end position="382"/>
    </location>
</feature>
<evidence type="ECO:0000256" key="13">
    <source>
        <dbReference type="ARBA" id="ARBA00057883"/>
    </source>
</evidence>
<evidence type="ECO:0000256" key="2">
    <source>
        <dbReference type="ARBA" id="ARBA00004496"/>
    </source>
</evidence>
<dbReference type="RefSeq" id="XP_016240728.1">
    <property type="nucleotide sequence ID" value="XM_016375452.1"/>
</dbReference>
<evidence type="ECO:0000256" key="10">
    <source>
        <dbReference type="ARBA" id="ARBA00038934"/>
    </source>
</evidence>
<keyword evidence="8" id="KW-0464">Manganese</keyword>
<feature type="region of interest" description="Disordered" evidence="14">
    <location>
        <begin position="299"/>
        <end position="323"/>
    </location>
</feature>
<evidence type="ECO:0000256" key="6">
    <source>
        <dbReference type="ARBA" id="ARBA00023056"/>
    </source>
</evidence>
<dbReference type="HOGENOM" id="CLU_017171_2_0_1"/>
<dbReference type="EMBL" id="KN847492">
    <property type="protein sequence ID" value="KIW20512.1"/>
    <property type="molecule type" value="Genomic_DNA"/>
</dbReference>
<comment type="function">
    <text evidence="13">Self-glucosylating initiator of glycogen synthesis. It catalyzes the formation of a short alpha (1,4)-glucosyl chain covalently attached via a glucose 1-O-tyrosyl linkage to internal tyrosine residues and these chains act as primers for the elongation reaction catalyzed by glycogen synthase.</text>
</comment>
<dbReference type="EC" id="2.4.1.186" evidence="10"/>
<evidence type="ECO:0000256" key="9">
    <source>
        <dbReference type="ARBA" id="ARBA00038162"/>
    </source>
</evidence>
<comment type="subcellular location">
    <subcellularLocation>
        <location evidence="2">Cytoplasm</location>
    </subcellularLocation>
</comment>
<comment type="catalytic activity">
    <reaction evidence="11">
        <text>[1,4-alpha-D-glucosyl](n)-L-tyrosyl-[glycogenin] + UDP-alpha-D-glucose = [1,4-alpha-D-glucosyl](n+1)-L-tyrosyl-[glycogenin] + UDP + H(+)</text>
        <dbReference type="Rhea" id="RHEA:56560"/>
        <dbReference type="Rhea" id="RHEA-COMP:14606"/>
        <dbReference type="Rhea" id="RHEA-COMP:14607"/>
        <dbReference type="ChEBI" id="CHEBI:15378"/>
        <dbReference type="ChEBI" id="CHEBI:58223"/>
        <dbReference type="ChEBI" id="CHEBI:58885"/>
        <dbReference type="ChEBI" id="CHEBI:140574"/>
        <dbReference type="EC" id="2.4.1.186"/>
    </reaction>
</comment>
<feature type="compositionally biased region" description="Pro residues" evidence="14">
    <location>
        <begin position="448"/>
        <end position="458"/>
    </location>
</feature>
<keyword evidence="6" id="KW-0320">Glycogen biosynthesis</keyword>
<feature type="compositionally biased region" description="Polar residues" evidence="14">
    <location>
        <begin position="742"/>
        <end position="756"/>
    </location>
</feature>
<evidence type="ECO:0000313" key="15">
    <source>
        <dbReference type="EMBL" id="KIW20512.1"/>
    </source>
</evidence>
<dbReference type="InterPro" id="IPR050587">
    <property type="entry name" value="GNT1/Glycosyltrans_8"/>
</dbReference>
<feature type="region of interest" description="Disordered" evidence="14">
    <location>
        <begin position="525"/>
        <end position="559"/>
    </location>
</feature>
<dbReference type="FunFam" id="3.90.550.10:FF:000092">
    <property type="entry name" value="Glycogenin 2"/>
    <property type="match status" value="1"/>
</dbReference>
<accession>A0A0D2A703</accession>
<dbReference type="CDD" id="cd02537">
    <property type="entry name" value="GT8_Glycogenin"/>
    <property type="match status" value="1"/>
</dbReference>
<comment type="cofactor">
    <cofactor evidence="1">
        <name>Mn(2+)</name>
        <dbReference type="ChEBI" id="CHEBI:29035"/>
    </cofactor>
</comment>
<feature type="compositionally biased region" description="Low complexity" evidence="14">
    <location>
        <begin position="300"/>
        <end position="316"/>
    </location>
</feature>
<feature type="region of interest" description="Disordered" evidence="14">
    <location>
        <begin position="441"/>
        <end position="499"/>
    </location>
</feature>
<dbReference type="PANTHER" id="PTHR11183">
    <property type="entry name" value="GLYCOGENIN SUBFAMILY MEMBER"/>
    <property type="match status" value="1"/>
</dbReference>
<evidence type="ECO:0000256" key="14">
    <source>
        <dbReference type="SAM" id="MobiDB-lite"/>
    </source>
</evidence>
<evidence type="ECO:0000256" key="1">
    <source>
        <dbReference type="ARBA" id="ARBA00001936"/>
    </source>
</evidence>